<protein>
    <submittedName>
        <fullName evidence="2">Uncharacterized protein</fullName>
    </submittedName>
</protein>
<accession>A0A3Q2L3R0</accession>
<dbReference type="OMA" id="IKMDHLG"/>
<organism evidence="2 3">
    <name type="scientific">Equus caballus</name>
    <name type="common">Horse</name>
    <dbReference type="NCBI Taxonomy" id="9796"/>
    <lineage>
        <taxon>Eukaryota</taxon>
        <taxon>Metazoa</taxon>
        <taxon>Chordata</taxon>
        <taxon>Craniata</taxon>
        <taxon>Vertebrata</taxon>
        <taxon>Euteleostomi</taxon>
        <taxon>Mammalia</taxon>
        <taxon>Eutheria</taxon>
        <taxon>Laurasiatheria</taxon>
        <taxon>Perissodactyla</taxon>
        <taxon>Equidae</taxon>
        <taxon>Equus</taxon>
    </lineage>
</organism>
<dbReference type="InParanoid" id="A0A3Q2L3R0"/>
<dbReference type="GeneTree" id="ENSGT00560000078483"/>
<dbReference type="Bgee" id="ENSECAG00000038042">
    <property type="expression patterns" value="Expressed in testis and 1 other cell type or tissue"/>
</dbReference>
<keyword evidence="3" id="KW-1185">Reference proteome</keyword>
<evidence type="ECO:0000313" key="3">
    <source>
        <dbReference type="Proteomes" id="UP000002281"/>
    </source>
</evidence>
<feature type="transmembrane region" description="Helical" evidence="1">
    <location>
        <begin position="20"/>
        <end position="39"/>
    </location>
</feature>
<reference evidence="2 3" key="1">
    <citation type="journal article" date="2009" name="Science">
        <title>Genome sequence, comparative analysis, and population genetics of the domestic horse.</title>
        <authorList>
            <consortium name="Broad Institute Genome Sequencing Platform"/>
            <consortium name="Broad Institute Whole Genome Assembly Team"/>
            <person name="Wade C.M."/>
            <person name="Giulotto E."/>
            <person name="Sigurdsson S."/>
            <person name="Zoli M."/>
            <person name="Gnerre S."/>
            <person name="Imsland F."/>
            <person name="Lear T.L."/>
            <person name="Adelson D.L."/>
            <person name="Bailey E."/>
            <person name="Bellone R.R."/>
            <person name="Bloecker H."/>
            <person name="Distl O."/>
            <person name="Edgar R.C."/>
            <person name="Garber M."/>
            <person name="Leeb T."/>
            <person name="Mauceli E."/>
            <person name="MacLeod J.N."/>
            <person name="Penedo M.C.T."/>
            <person name="Raison J.M."/>
            <person name="Sharpe T."/>
            <person name="Vogel J."/>
            <person name="Andersson L."/>
            <person name="Antczak D.F."/>
            <person name="Biagi T."/>
            <person name="Binns M.M."/>
            <person name="Chowdhary B.P."/>
            <person name="Coleman S.J."/>
            <person name="Della Valle G."/>
            <person name="Fryc S."/>
            <person name="Guerin G."/>
            <person name="Hasegawa T."/>
            <person name="Hill E.W."/>
            <person name="Jurka J."/>
            <person name="Kiialainen A."/>
            <person name="Lindgren G."/>
            <person name="Liu J."/>
            <person name="Magnani E."/>
            <person name="Mickelson J.R."/>
            <person name="Murray J."/>
            <person name="Nergadze S.G."/>
            <person name="Onofrio R."/>
            <person name="Pedroni S."/>
            <person name="Piras M.F."/>
            <person name="Raudsepp T."/>
            <person name="Rocchi M."/>
            <person name="Roeed K.H."/>
            <person name="Ryder O.A."/>
            <person name="Searle S."/>
            <person name="Skow L."/>
            <person name="Swinburne J.E."/>
            <person name="Syvaenen A.C."/>
            <person name="Tozaki T."/>
            <person name="Valberg S.J."/>
            <person name="Vaudin M."/>
            <person name="White J.R."/>
            <person name="Zody M.C."/>
            <person name="Lander E.S."/>
            <person name="Lindblad-Toh K."/>
        </authorList>
    </citation>
    <scope>NUCLEOTIDE SEQUENCE [LARGE SCALE GENOMIC DNA]</scope>
    <source>
        <strain evidence="2 3">Thoroughbred</strain>
    </source>
</reference>
<keyword evidence="1" id="KW-0812">Transmembrane</keyword>
<name>A0A3Q2L3R0_HORSE</name>
<keyword evidence="1" id="KW-1133">Transmembrane helix</keyword>
<dbReference type="AlphaFoldDB" id="A0A3Q2L3R0"/>
<sequence length="134" mass="15535">MAEFEPRTSLFPNGVPWHYALFAMLFVFFLFVMISPFLLEIDQRIKKFLLRCRYSLRNAVHKDKENNEMNMGHLGRTGCLLESPRREVLGGKEDGMGKDPSLLVRLPSSVPLERSSERRGIWKERRSLTFCEGG</sequence>
<proteinExistence type="predicted"/>
<keyword evidence="1" id="KW-0472">Membrane</keyword>
<dbReference type="PaxDb" id="9796-ENSECAP00000032528"/>
<evidence type="ECO:0000313" key="2">
    <source>
        <dbReference type="Ensembl" id="ENSECAP00000032528.2"/>
    </source>
</evidence>
<dbReference type="Proteomes" id="UP000002281">
    <property type="component" value="Chromosome 6"/>
</dbReference>
<dbReference type="Ensembl" id="ENSECAT00000053378.3">
    <property type="protein sequence ID" value="ENSECAP00000032528.2"/>
    <property type="gene ID" value="ENSECAG00000038042.3"/>
</dbReference>
<reference evidence="2" key="2">
    <citation type="submission" date="2025-08" db="UniProtKB">
        <authorList>
            <consortium name="Ensembl"/>
        </authorList>
    </citation>
    <scope>IDENTIFICATION</scope>
    <source>
        <strain evidence="2">Thoroughbred</strain>
    </source>
</reference>
<reference evidence="2" key="3">
    <citation type="submission" date="2025-09" db="UniProtKB">
        <authorList>
            <consortium name="Ensembl"/>
        </authorList>
    </citation>
    <scope>IDENTIFICATION</scope>
    <source>
        <strain evidence="2">Thoroughbred</strain>
    </source>
</reference>
<evidence type="ECO:0000256" key="1">
    <source>
        <dbReference type="SAM" id="Phobius"/>
    </source>
</evidence>